<evidence type="ECO:0000313" key="5">
    <source>
        <dbReference type="EMBL" id="GHD55906.1"/>
    </source>
</evidence>
<accession>A0A918XTX7</accession>
<comment type="caution">
    <text evidence="5">The sequence shown here is derived from an EMBL/GenBank/DDBJ whole genome shotgun (WGS) entry which is preliminary data.</text>
</comment>
<reference evidence="5" key="1">
    <citation type="journal article" date="2014" name="Int. J. Syst. Evol. Microbiol.">
        <title>Complete genome sequence of Corynebacterium casei LMG S-19264T (=DSM 44701T), isolated from a smear-ripened cheese.</title>
        <authorList>
            <consortium name="US DOE Joint Genome Institute (JGI-PGF)"/>
            <person name="Walter F."/>
            <person name="Albersmeier A."/>
            <person name="Kalinowski J."/>
            <person name="Ruckert C."/>
        </authorList>
    </citation>
    <scope>NUCLEOTIDE SEQUENCE</scope>
    <source>
        <strain evidence="5">KCTC 42651</strain>
    </source>
</reference>
<dbReference type="GO" id="GO:0030313">
    <property type="term" value="C:cell envelope"/>
    <property type="evidence" value="ECO:0007669"/>
    <property type="project" value="UniProtKB-SubCell"/>
</dbReference>
<keyword evidence="4" id="KW-0812">Transmembrane</keyword>
<sequence>MPDWLRWHLPGGQIVRIAVAVFLIGVAGWLLYPQLESDIRSDGTVNARIVPITSPIAGHVLVDLPGNGEAVLDHQLLTQIGGSPEAGPLLAQLDTDRAASQATLVAQQQQLDVLQSLQDRLEREVAAYQERAIERIRHELSEATARVKLWQASREERVANTNRVRELVSKGYAPLARLEAAVSQEQQAAQEIERARADAARLEAEAAAARQGVFLGESRNDVPYSRQRLDEVLIIVARLTQEVAVAQARLAALDRQYELEKQRAQKRTDADVFIPLNGFVWRRLVKAGDVVERGTRLAEILDCSVLTIQIAVPEKMAGRIRPETAVEVRLQGTRERIPATVREIRGMLAVVPEENMAARPPSLDRDEVLVTVELGASSLGVRPGAACGVGRRAQVIFPDGLQAWLGGLLGREAKSAEPVK</sequence>
<dbReference type="EMBL" id="BMZS01000008">
    <property type="protein sequence ID" value="GHD55906.1"/>
    <property type="molecule type" value="Genomic_DNA"/>
</dbReference>
<keyword evidence="4" id="KW-1133">Transmembrane helix</keyword>
<dbReference type="Gene3D" id="2.40.30.170">
    <property type="match status" value="1"/>
</dbReference>
<dbReference type="PANTHER" id="PTHR32347:SF29">
    <property type="entry name" value="UPF0194 MEMBRANE PROTEIN YBHG"/>
    <property type="match status" value="1"/>
</dbReference>
<evidence type="ECO:0000256" key="1">
    <source>
        <dbReference type="ARBA" id="ARBA00004196"/>
    </source>
</evidence>
<proteinExistence type="predicted"/>
<protein>
    <submittedName>
        <fullName evidence="5">Hemolysin D</fullName>
    </submittedName>
</protein>
<feature type="coiled-coil region" evidence="3">
    <location>
        <begin position="236"/>
        <end position="263"/>
    </location>
</feature>
<dbReference type="Proteomes" id="UP000630353">
    <property type="component" value="Unassembled WGS sequence"/>
</dbReference>
<evidence type="ECO:0000313" key="6">
    <source>
        <dbReference type="Proteomes" id="UP000630353"/>
    </source>
</evidence>
<dbReference type="RefSeq" id="WP_189992039.1">
    <property type="nucleotide sequence ID" value="NZ_BMZS01000008.1"/>
</dbReference>
<dbReference type="PANTHER" id="PTHR32347">
    <property type="entry name" value="EFFLUX SYSTEM COMPONENT YKNX-RELATED"/>
    <property type="match status" value="1"/>
</dbReference>
<feature type="transmembrane region" description="Helical" evidence="4">
    <location>
        <begin position="14"/>
        <end position="32"/>
    </location>
</feature>
<evidence type="ECO:0000256" key="4">
    <source>
        <dbReference type="SAM" id="Phobius"/>
    </source>
</evidence>
<keyword evidence="4" id="KW-0472">Membrane</keyword>
<reference evidence="5" key="2">
    <citation type="submission" date="2020-09" db="EMBL/GenBank/DDBJ databases">
        <authorList>
            <person name="Sun Q."/>
            <person name="Kim S."/>
        </authorList>
    </citation>
    <scope>NUCLEOTIDE SEQUENCE</scope>
    <source>
        <strain evidence="5">KCTC 42651</strain>
    </source>
</reference>
<evidence type="ECO:0000256" key="2">
    <source>
        <dbReference type="ARBA" id="ARBA00023054"/>
    </source>
</evidence>
<evidence type="ECO:0000256" key="3">
    <source>
        <dbReference type="SAM" id="Coils"/>
    </source>
</evidence>
<organism evidence="5 6">
    <name type="scientific">Thalassobaculum fulvum</name>
    <dbReference type="NCBI Taxonomy" id="1633335"/>
    <lineage>
        <taxon>Bacteria</taxon>
        <taxon>Pseudomonadati</taxon>
        <taxon>Pseudomonadota</taxon>
        <taxon>Alphaproteobacteria</taxon>
        <taxon>Rhodospirillales</taxon>
        <taxon>Thalassobaculaceae</taxon>
        <taxon>Thalassobaculum</taxon>
    </lineage>
</organism>
<name>A0A918XTX7_9PROT</name>
<keyword evidence="2 3" id="KW-0175">Coiled coil</keyword>
<feature type="coiled-coil region" evidence="3">
    <location>
        <begin position="175"/>
        <end position="212"/>
    </location>
</feature>
<dbReference type="InterPro" id="IPR050465">
    <property type="entry name" value="UPF0194_transport"/>
</dbReference>
<dbReference type="AlphaFoldDB" id="A0A918XTX7"/>
<comment type="subcellular location">
    <subcellularLocation>
        <location evidence="1">Cell envelope</location>
    </subcellularLocation>
</comment>
<gene>
    <name evidence="5" type="ORF">GCM10017083_35360</name>
</gene>
<feature type="coiled-coil region" evidence="3">
    <location>
        <begin position="104"/>
        <end position="131"/>
    </location>
</feature>
<keyword evidence="6" id="KW-1185">Reference proteome</keyword>